<dbReference type="Proteomes" id="UP000029708">
    <property type="component" value="Unassembled WGS sequence"/>
</dbReference>
<gene>
    <name evidence="1" type="ORF">LF63_0113300</name>
</gene>
<protein>
    <submittedName>
        <fullName evidence="1">Uncharacterized protein</fullName>
    </submittedName>
</protein>
<proteinExistence type="predicted"/>
<organism evidence="1 2">
    <name type="scientific">Oleiagrimonas soli</name>
    <dbReference type="NCBI Taxonomy" id="1543381"/>
    <lineage>
        <taxon>Bacteria</taxon>
        <taxon>Pseudomonadati</taxon>
        <taxon>Pseudomonadota</taxon>
        <taxon>Gammaproteobacteria</taxon>
        <taxon>Lysobacterales</taxon>
        <taxon>Rhodanobacteraceae</taxon>
        <taxon>Oleiagrimonas</taxon>
    </lineage>
</organism>
<accession>A0A099CT86</accession>
<name>A0A099CT86_9GAMM</name>
<reference evidence="1 2" key="1">
    <citation type="submission" date="2014-09" db="EMBL/GenBank/DDBJ databases">
        <title>Xanthomonadaceae 3.5X direct submission.</title>
        <authorList>
            <person name="Fang T."/>
            <person name="Wang H."/>
        </authorList>
    </citation>
    <scope>NUCLEOTIDE SEQUENCE [LARGE SCALE GENOMIC DNA]</scope>
    <source>
        <strain evidence="1 2">3.5X</strain>
    </source>
</reference>
<comment type="caution">
    <text evidence="1">The sequence shown here is derived from an EMBL/GenBank/DDBJ whole genome shotgun (WGS) entry which is preliminary data.</text>
</comment>
<dbReference type="HOGENOM" id="CLU_627960_0_0_6"/>
<evidence type="ECO:0000313" key="2">
    <source>
        <dbReference type="Proteomes" id="UP000029708"/>
    </source>
</evidence>
<dbReference type="EMBL" id="JROI01000015">
    <property type="protein sequence ID" value="KGI76974.1"/>
    <property type="molecule type" value="Genomic_DNA"/>
</dbReference>
<keyword evidence="2" id="KW-1185">Reference proteome</keyword>
<dbReference type="AlphaFoldDB" id="A0A099CT86"/>
<sequence length="444" mass="49692">MKGRACMEPHMIFARRAIQNRLDQLRTTLGDESIQKLADRLNTPGKDRLAAMWEVVTFHGLSKLGVLRHELPLETGRKPDIQFKSSDLEITADVTTVSDDGLHEINPAQKLHDLIYEQQLKLGLSQAGMNLDIDYREEETSRGVRTRLCLPSSTRLPELVRDEIVPKLKEQIDAGGRVLHVSIKNETASLRITIDPSKPTFSTMSHASYTSPTIRDKNPLYEALKAKAKQLRKAPGIVGVIVGDSSTGTLAKPLTGSTALTGRAIAEEFLRQYSSINFVLLITVREEPHTWYQVHERKMWLEVDLVSTLPDDISAKLEALFRGMLDAFPKPVNMPINASHRAKDSGFGWGYHGGFTMSGKRARFSAREILEVLAGQRTAEEINEQHKALHGSGHSISMPQWIDAQLRASRLPTQMSIIKTDENESDDWIEFEFGPPDAAITPFR</sequence>
<evidence type="ECO:0000313" key="1">
    <source>
        <dbReference type="EMBL" id="KGI76974.1"/>
    </source>
</evidence>